<keyword evidence="7" id="KW-1185">Reference proteome</keyword>
<evidence type="ECO:0000256" key="3">
    <source>
        <dbReference type="ARBA" id="ARBA00022679"/>
    </source>
</evidence>
<keyword evidence="4" id="KW-0012">Acyltransferase</keyword>
<dbReference type="RefSeq" id="WP_147031970.1">
    <property type="nucleotide sequence ID" value="NZ_CP042436.1"/>
</dbReference>
<name>A0A5B8UWG2_9SPHI</name>
<evidence type="ECO:0000256" key="4">
    <source>
        <dbReference type="ARBA" id="ARBA00023315"/>
    </source>
</evidence>
<evidence type="ECO:0000313" key="7">
    <source>
        <dbReference type="Proteomes" id="UP000321479"/>
    </source>
</evidence>
<evidence type="ECO:0000256" key="1">
    <source>
        <dbReference type="ARBA" id="ARBA00018522"/>
    </source>
</evidence>
<dbReference type="Gene3D" id="1.10.3130.10">
    <property type="entry name" value="serine acetyltransferase, domain 1"/>
    <property type="match status" value="1"/>
</dbReference>
<organism evidence="6 7">
    <name type="scientific">Mucilaginibacter ginsenosidivorans</name>
    <dbReference type="NCBI Taxonomy" id="398053"/>
    <lineage>
        <taxon>Bacteria</taxon>
        <taxon>Pseudomonadati</taxon>
        <taxon>Bacteroidota</taxon>
        <taxon>Sphingobacteriia</taxon>
        <taxon>Sphingobacteriales</taxon>
        <taxon>Sphingobacteriaceae</taxon>
        <taxon>Mucilaginibacter</taxon>
    </lineage>
</organism>
<dbReference type="Proteomes" id="UP000321479">
    <property type="component" value="Chromosome"/>
</dbReference>
<dbReference type="AlphaFoldDB" id="A0A5B8UWG2"/>
<feature type="domain" description="Serine acetyltransferase N-terminal" evidence="5">
    <location>
        <begin position="57"/>
        <end position="125"/>
    </location>
</feature>
<dbReference type="CDD" id="cd03354">
    <property type="entry name" value="LbH_SAT"/>
    <property type="match status" value="1"/>
</dbReference>
<gene>
    <name evidence="6" type="ORF">FRZ54_12685</name>
</gene>
<keyword evidence="3 6" id="KW-0808">Transferase</keyword>
<proteinExistence type="predicted"/>
<dbReference type="Pfam" id="PF06426">
    <property type="entry name" value="SATase_N"/>
    <property type="match status" value="1"/>
</dbReference>
<evidence type="ECO:0000313" key="6">
    <source>
        <dbReference type="EMBL" id="QEC63394.1"/>
    </source>
</evidence>
<dbReference type="SUPFAM" id="SSF51161">
    <property type="entry name" value="Trimeric LpxA-like enzymes"/>
    <property type="match status" value="1"/>
</dbReference>
<dbReference type="EMBL" id="CP042436">
    <property type="protein sequence ID" value="QEC63394.1"/>
    <property type="molecule type" value="Genomic_DNA"/>
</dbReference>
<keyword evidence="2" id="KW-0028">Amino-acid biosynthesis</keyword>
<reference evidence="6 7" key="1">
    <citation type="journal article" date="2017" name="Curr. Microbiol.">
        <title>Mucilaginibacter ginsenosidivorans sp. nov., Isolated from Soil of Ginseng Field.</title>
        <authorList>
            <person name="Kim M.M."/>
            <person name="Siddiqi M.Z."/>
            <person name="Im W.T."/>
        </authorList>
    </citation>
    <scope>NUCLEOTIDE SEQUENCE [LARGE SCALE GENOMIC DNA]</scope>
    <source>
        <strain evidence="6 7">Gsoil 3017</strain>
    </source>
</reference>
<dbReference type="GO" id="GO:0006535">
    <property type="term" value="P:cysteine biosynthetic process from serine"/>
    <property type="evidence" value="ECO:0007669"/>
    <property type="project" value="InterPro"/>
</dbReference>
<dbReference type="OrthoDB" id="9801456at2"/>
<dbReference type="PANTHER" id="PTHR42811">
    <property type="entry name" value="SERINE ACETYLTRANSFERASE"/>
    <property type="match status" value="1"/>
</dbReference>
<dbReference type="InterPro" id="IPR010493">
    <property type="entry name" value="Ser_AcTrfase_N"/>
</dbReference>
<dbReference type="GO" id="GO:0009001">
    <property type="term" value="F:serine O-acetyltransferase activity"/>
    <property type="evidence" value="ECO:0007669"/>
    <property type="project" value="InterPro"/>
</dbReference>
<accession>A0A5B8UWG2</accession>
<dbReference type="Gene3D" id="2.160.10.10">
    <property type="entry name" value="Hexapeptide repeat proteins"/>
    <property type="match status" value="1"/>
</dbReference>
<dbReference type="InterPro" id="IPR045304">
    <property type="entry name" value="LbH_SAT"/>
</dbReference>
<dbReference type="InterPro" id="IPR042122">
    <property type="entry name" value="Ser_AcTrfase_N_sf"/>
</dbReference>
<evidence type="ECO:0000259" key="5">
    <source>
        <dbReference type="Pfam" id="PF06426"/>
    </source>
</evidence>
<sequence length="270" mass="30301">MDKEFYQHILNKQQITGAVPSNKEIAGWALQVIRLLYPEQSKKLYTFVHQLEAEFMKLESELCELLDATRGKQHDENQEIARKFFTGVPELYRLLNTDIQATFAGDPAAKSEFEVIRAYPGFYAISFYRLAHLLYQLNVPLIPRILTEYAHSKTGIDIHPAAEINDHFHIDHGTGVVIGETCKIGRHVKIFQGVTLGALSVSKTPAHAQRHPTVEDNVVIYAGATILGGRTVIGEGSIIGGNVWLTKSVPPYSKVYHTHEVSLLKEKIKE</sequence>
<protein>
    <recommendedName>
        <fullName evidence="1">Serine acetyltransferase</fullName>
    </recommendedName>
</protein>
<dbReference type="KEGG" id="mgin:FRZ54_12685"/>
<dbReference type="InterPro" id="IPR011004">
    <property type="entry name" value="Trimer_LpxA-like_sf"/>
</dbReference>
<evidence type="ECO:0000256" key="2">
    <source>
        <dbReference type="ARBA" id="ARBA00022605"/>
    </source>
</evidence>
<dbReference type="GO" id="GO:0005737">
    <property type="term" value="C:cytoplasm"/>
    <property type="evidence" value="ECO:0007669"/>
    <property type="project" value="InterPro"/>
</dbReference>